<protein>
    <submittedName>
        <fullName evidence="2">Uncharacterized protein</fullName>
    </submittedName>
</protein>
<dbReference type="RefSeq" id="WP_246278446.1">
    <property type="nucleotide sequence ID" value="NZ_BLPG01000001.1"/>
</dbReference>
<dbReference type="Proteomes" id="UP000482960">
    <property type="component" value="Unassembled WGS sequence"/>
</dbReference>
<reference evidence="2 3" key="2">
    <citation type="submission" date="2020-03" db="EMBL/GenBank/DDBJ databases">
        <authorList>
            <person name="Ichikawa N."/>
            <person name="Kimura A."/>
            <person name="Kitahashi Y."/>
            <person name="Uohara A."/>
        </authorList>
    </citation>
    <scope>NUCLEOTIDE SEQUENCE [LARGE SCALE GENOMIC DNA]</scope>
    <source>
        <strain evidence="2 3">NBRC 108638</strain>
    </source>
</reference>
<evidence type="ECO:0000313" key="2">
    <source>
        <dbReference type="EMBL" id="GFJ95084.1"/>
    </source>
</evidence>
<comment type="caution">
    <text evidence="2">The sequence shown here is derived from an EMBL/GenBank/DDBJ whole genome shotgun (WGS) entry which is preliminary data.</text>
</comment>
<dbReference type="EMBL" id="BLPG01000001">
    <property type="protein sequence ID" value="GFJ95084.1"/>
    <property type="molecule type" value="Genomic_DNA"/>
</dbReference>
<proteinExistence type="predicted"/>
<reference evidence="2 3" key="1">
    <citation type="submission" date="2020-03" db="EMBL/GenBank/DDBJ databases">
        <title>Whole genome shotgun sequence of Phytohabitans rumicis NBRC 108638.</title>
        <authorList>
            <person name="Komaki H."/>
            <person name="Tamura T."/>
        </authorList>
    </citation>
    <scope>NUCLEOTIDE SEQUENCE [LARGE SCALE GENOMIC DNA]</scope>
    <source>
        <strain evidence="2 3">NBRC 108638</strain>
    </source>
</reference>
<gene>
    <name evidence="2" type="ORF">Prum_087260</name>
</gene>
<feature type="compositionally biased region" description="Basic residues" evidence="1">
    <location>
        <begin position="369"/>
        <end position="380"/>
    </location>
</feature>
<name>A0A6V8LFK4_9ACTN</name>
<evidence type="ECO:0000313" key="3">
    <source>
        <dbReference type="Proteomes" id="UP000482960"/>
    </source>
</evidence>
<dbReference type="InterPro" id="IPR047738">
    <property type="entry name" value="SAV_2336-like_N"/>
</dbReference>
<feature type="region of interest" description="Disordered" evidence="1">
    <location>
        <begin position="288"/>
        <end position="380"/>
    </location>
</feature>
<sequence>MLVFTDGTSPLWTDPRTDGLLRMWGGSGPLAILNPFPQAHWHRTGLLPRRCRLRAPRAVSANDRLRIRYPDEYADPFTPPADQRSLPVPVLELDARWIGWWARLVTGKTSWVDGVVHAVDPAARLLPEPPQQVSPGDRVSRFRKATSATTFRLATYVAAAPLDLPLLRRVQQAMLPNSAPHHLAEVVTSDLVVWNADTNQIDFVTGVREALLACSTRDDSGRVIRTIAAHHRPGGGGRTFTRVIDAPDETPDLPVTAETLPMARIELAVLNALSGPYARRAHRLRRAIDAAERGTDQPPGTPRPRLARRTGRQSPPPVHQTSVTSKTVMLPCPPAPTPTARSKTQDSCRRRTGIRRNCPTTTPSSRCGHFSKGRSMRPARKCGATFPPEIRCSPGVGPCWNSWSAGSRHNGSPPCCRRRYTARVA</sequence>
<dbReference type="AlphaFoldDB" id="A0A6V8LFK4"/>
<accession>A0A6V8LFK4</accession>
<evidence type="ECO:0000256" key="1">
    <source>
        <dbReference type="SAM" id="MobiDB-lite"/>
    </source>
</evidence>
<keyword evidence="3" id="KW-1185">Reference proteome</keyword>
<dbReference type="NCBIfam" id="NF041121">
    <property type="entry name" value="SAV_2336_NTERM"/>
    <property type="match status" value="1"/>
</dbReference>
<organism evidence="2 3">
    <name type="scientific">Phytohabitans rumicis</name>
    <dbReference type="NCBI Taxonomy" id="1076125"/>
    <lineage>
        <taxon>Bacteria</taxon>
        <taxon>Bacillati</taxon>
        <taxon>Actinomycetota</taxon>
        <taxon>Actinomycetes</taxon>
        <taxon>Micromonosporales</taxon>
        <taxon>Micromonosporaceae</taxon>
    </lineage>
</organism>